<name>A0A133UMR9_9EURY</name>
<protein>
    <submittedName>
        <fullName evidence="2">Uncharacterized protein</fullName>
    </submittedName>
</protein>
<reference evidence="2 3" key="1">
    <citation type="journal article" date="2016" name="Sci. Rep.">
        <title>Metabolic traits of an uncultured archaeal lineage -MSBL1- from brine pools of the Red Sea.</title>
        <authorList>
            <person name="Mwirichia R."/>
            <person name="Alam I."/>
            <person name="Rashid M."/>
            <person name="Vinu M."/>
            <person name="Ba-Alawi W."/>
            <person name="Anthony Kamau A."/>
            <person name="Kamanda Ngugi D."/>
            <person name="Goker M."/>
            <person name="Klenk H.P."/>
            <person name="Bajic V."/>
            <person name="Stingl U."/>
        </authorList>
    </citation>
    <scope>NUCLEOTIDE SEQUENCE [LARGE SCALE GENOMIC DNA]</scope>
    <source>
        <strain evidence="2">SCGC-AAA259E19</strain>
    </source>
</reference>
<comment type="caution">
    <text evidence="2">The sequence shown here is derived from an EMBL/GenBank/DDBJ whole genome shotgun (WGS) entry which is preliminary data.</text>
</comment>
<keyword evidence="3" id="KW-1185">Reference proteome</keyword>
<accession>A0A133UMR9</accession>
<proteinExistence type="predicted"/>
<evidence type="ECO:0000313" key="3">
    <source>
        <dbReference type="Proteomes" id="UP000070284"/>
    </source>
</evidence>
<feature type="compositionally biased region" description="Basic residues" evidence="1">
    <location>
        <begin position="1"/>
        <end position="17"/>
    </location>
</feature>
<evidence type="ECO:0000256" key="1">
    <source>
        <dbReference type="SAM" id="MobiDB-lite"/>
    </source>
</evidence>
<gene>
    <name evidence="2" type="ORF">AKJ65_01490</name>
</gene>
<organism evidence="2 3">
    <name type="scientific">candidate division MSBL1 archaeon SCGC-AAA259E19</name>
    <dbReference type="NCBI Taxonomy" id="1698264"/>
    <lineage>
        <taxon>Archaea</taxon>
        <taxon>Methanobacteriati</taxon>
        <taxon>Methanobacteriota</taxon>
        <taxon>candidate division MSBL1</taxon>
    </lineage>
</organism>
<dbReference type="AlphaFoldDB" id="A0A133UMR9"/>
<sequence length="61" mass="7488">MQSLHRHRKKREKKKKDTKFGEKFKPLEFSEANLAGWQEVLIGQRQLKKSKRREKRRKILV</sequence>
<dbReference type="Proteomes" id="UP000070284">
    <property type="component" value="Unassembled WGS sequence"/>
</dbReference>
<evidence type="ECO:0000313" key="2">
    <source>
        <dbReference type="EMBL" id="KXA95545.1"/>
    </source>
</evidence>
<feature type="region of interest" description="Disordered" evidence="1">
    <location>
        <begin position="1"/>
        <end position="20"/>
    </location>
</feature>
<dbReference type="EMBL" id="LHXO01000012">
    <property type="protein sequence ID" value="KXA95545.1"/>
    <property type="molecule type" value="Genomic_DNA"/>
</dbReference>